<comment type="caution">
    <text evidence="2">The sequence shown here is derived from an EMBL/GenBank/DDBJ whole genome shotgun (WGS) entry which is preliminary data.</text>
</comment>
<feature type="region of interest" description="Disordered" evidence="1">
    <location>
        <begin position="115"/>
        <end position="173"/>
    </location>
</feature>
<feature type="region of interest" description="Disordered" evidence="1">
    <location>
        <begin position="1"/>
        <end position="45"/>
    </location>
</feature>
<feature type="compositionally biased region" description="Low complexity" evidence="1">
    <location>
        <begin position="26"/>
        <end position="45"/>
    </location>
</feature>
<gene>
    <name evidence="2" type="ORF">CFC21_055005</name>
</gene>
<feature type="non-terminal residue" evidence="2">
    <location>
        <position position="1"/>
    </location>
</feature>
<reference evidence="2" key="1">
    <citation type="journal article" date="2017" name="Gigascience">
        <title>The first near-complete assembly of the hexaploid bread wheat genome, Triticum aestivum.</title>
        <authorList>
            <person name="Zimin A.V."/>
            <person name="Puiu D."/>
            <person name="Hall R."/>
            <person name="Kingan S."/>
            <person name="Clavijo B.J."/>
            <person name="Salzberg S.L."/>
        </authorList>
    </citation>
    <scope>NUCLEOTIDE SEQUENCE</scope>
    <source>
        <tissue evidence="2">Leaf</tissue>
    </source>
</reference>
<organism evidence="2">
    <name type="scientific">Triticum aestivum</name>
    <name type="common">Wheat</name>
    <dbReference type="NCBI Taxonomy" id="4565"/>
    <lineage>
        <taxon>Eukaryota</taxon>
        <taxon>Viridiplantae</taxon>
        <taxon>Streptophyta</taxon>
        <taxon>Embryophyta</taxon>
        <taxon>Tracheophyta</taxon>
        <taxon>Spermatophyta</taxon>
        <taxon>Magnoliopsida</taxon>
        <taxon>Liliopsida</taxon>
        <taxon>Poales</taxon>
        <taxon>Poaceae</taxon>
        <taxon>BOP clade</taxon>
        <taxon>Pooideae</taxon>
        <taxon>Triticodae</taxon>
        <taxon>Triticeae</taxon>
        <taxon>Triticinae</taxon>
        <taxon>Triticum</taxon>
    </lineage>
</organism>
<dbReference type="Proteomes" id="UP000815260">
    <property type="component" value="Chromosome 4A"/>
</dbReference>
<accession>A0A9R1GFW1</accession>
<feature type="region of interest" description="Disordered" evidence="1">
    <location>
        <begin position="191"/>
        <end position="214"/>
    </location>
</feature>
<dbReference type="EMBL" id="CM022220">
    <property type="protein sequence ID" value="KAF7045945.1"/>
    <property type="molecule type" value="Genomic_DNA"/>
</dbReference>
<sequence>GPVGGVRQQDERCGELRRGPRRPVARRGVALQQRRGAAVPGAARARALPPRHDATLPRAPLQAPPHLVRLRAQERSALGVPGVLESSPEMLLHVDDLPQPLCLLIHGHAIPQRAAQIGGRRRVHGEGFPPSRRRRHRPGPRKVPRGEATQLLLQERERGQRRPDRPVAGQVPVAGASPGALLEAVRPHAAAGTAAQHLPHVRREPARGVDGAGPFGQRGGRVACGYSRTASPSAYASVSLGRSKLNGGATSSGLVLRVDAPLHGFGRPWFSIQMNSGFEF</sequence>
<dbReference type="PANTHER" id="PTHR34541:SF1">
    <property type="entry name" value="OS06G0152800 PROTEIN"/>
    <property type="match status" value="1"/>
</dbReference>
<dbReference type="OrthoDB" id="1842620at2759"/>
<dbReference type="PANTHER" id="PTHR34541">
    <property type="entry name" value="OS01G0729900 PROTEIN"/>
    <property type="match status" value="1"/>
</dbReference>
<name>A0A9R1GFW1_WHEAT</name>
<feature type="compositionally biased region" description="Basic and acidic residues" evidence="1">
    <location>
        <begin position="8"/>
        <end position="18"/>
    </location>
</feature>
<evidence type="ECO:0000313" key="2">
    <source>
        <dbReference type="EMBL" id="KAF7045945.1"/>
    </source>
</evidence>
<feature type="compositionally biased region" description="Basic and acidic residues" evidence="1">
    <location>
        <begin position="154"/>
        <end position="165"/>
    </location>
</feature>
<protein>
    <submittedName>
        <fullName evidence="2">Uncharacterized protein</fullName>
    </submittedName>
</protein>
<evidence type="ECO:0000256" key="1">
    <source>
        <dbReference type="SAM" id="MobiDB-lite"/>
    </source>
</evidence>
<feature type="compositionally biased region" description="Basic residues" evidence="1">
    <location>
        <begin position="131"/>
        <end position="143"/>
    </location>
</feature>
<dbReference type="AlphaFoldDB" id="A0A9R1GFW1"/>
<reference evidence="2" key="2">
    <citation type="submission" date="2020-03" db="EMBL/GenBank/DDBJ databases">
        <title>The second near-complete assembly of the hexaploid bread wheat (Triticum aestivum) genome.</title>
        <authorList>
            <person name="Zimin A.V."/>
            <person name="Puiu D."/>
            <person name="Shumante A."/>
            <person name="Alonge M."/>
            <person name="Salzberg S.L."/>
        </authorList>
    </citation>
    <scope>NUCLEOTIDE SEQUENCE</scope>
    <source>
        <tissue evidence="2">Leaf</tissue>
    </source>
</reference>
<proteinExistence type="predicted"/>